<proteinExistence type="predicted"/>
<organism evidence="1 2">
    <name type="scientific">Guyanagaster necrorhizus</name>
    <dbReference type="NCBI Taxonomy" id="856835"/>
    <lineage>
        <taxon>Eukaryota</taxon>
        <taxon>Fungi</taxon>
        <taxon>Dikarya</taxon>
        <taxon>Basidiomycota</taxon>
        <taxon>Agaricomycotina</taxon>
        <taxon>Agaricomycetes</taxon>
        <taxon>Agaricomycetidae</taxon>
        <taxon>Agaricales</taxon>
        <taxon>Marasmiineae</taxon>
        <taxon>Physalacriaceae</taxon>
        <taxon>Guyanagaster</taxon>
    </lineage>
</organism>
<protein>
    <submittedName>
        <fullName evidence="1">Uncharacterized protein</fullName>
    </submittedName>
</protein>
<dbReference type="EMBL" id="MU250610">
    <property type="protein sequence ID" value="KAG7439176.1"/>
    <property type="molecule type" value="Genomic_DNA"/>
</dbReference>
<accession>A0A9P8AL24</accession>
<evidence type="ECO:0000313" key="1">
    <source>
        <dbReference type="EMBL" id="KAG7439176.1"/>
    </source>
</evidence>
<dbReference type="GeneID" id="66100472"/>
<evidence type="ECO:0000313" key="2">
    <source>
        <dbReference type="Proteomes" id="UP000812287"/>
    </source>
</evidence>
<gene>
    <name evidence="1" type="ORF">BT62DRAFT_1014271</name>
</gene>
<dbReference type="AlphaFoldDB" id="A0A9P8AL24"/>
<name>A0A9P8AL24_9AGAR</name>
<reference evidence="1" key="1">
    <citation type="submission" date="2020-11" db="EMBL/GenBank/DDBJ databases">
        <title>Adaptations for nitrogen fixation in a non-lichenized fungal sporocarp promotes dispersal by wood-feeding termites.</title>
        <authorList>
            <consortium name="DOE Joint Genome Institute"/>
            <person name="Koch R.A."/>
            <person name="Yoon G."/>
            <person name="Arayal U."/>
            <person name="Lail K."/>
            <person name="Amirebrahimi M."/>
            <person name="Labutti K."/>
            <person name="Lipzen A."/>
            <person name="Riley R."/>
            <person name="Barry K."/>
            <person name="Henrissat B."/>
            <person name="Grigoriev I.V."/>
            <person name="Herr J.R."/>
            <person name="Aime M.C."/>
        </authorList>
    </citation>
    <scope>NUCLEOTIDE SEQUENCE</scope>
    <source>
        <strain evidence="1">MCA 3950</strain>
    </source>
</reference>
<sequence>MTWKGMSTKVGFMRRVMAEFITLYESDILQVIEYDSAITIGRIVLRHHIRYGASLLTSSTTKSDSPPPTSYVCCPSGIYSGKDRASSQITGALDCTASYLARARIIEAPKWPLIIIISGYECPPDELGNGLTIAGPGYFEGYFQHDNPGRLIADLFSTADEGHRLAVRQGHVGPTRLFTLGSEEREGAMHL</sequence>
<dbReference type="RefSeq" id="XP_043032680.1">
    <property type="nucleotide sequence ID" value="XM_043178185.1"/>
</dbReference>
<dbReference type="Proteomes" id="UP000812287">
    <property type="component" value="Unassembled WGS sequence"/>
</dbReference>
<keyword evidence="2" id="KW-1185">Reference proteome</keyword>
<comment type="caution">
    <text evidence="1">The sequence shown here is derived from an EMBL/GenBank/DDBJ whole genome shotgun (WGS) entry which is preliminary data.</text>
</comment>